<evidence type="ECO:0000256" key="3">
    <source>
        <dbReference type="ARBA" id="ARBA00023125"/>
    </source>
</evidence>
<dbReference type="InterPro" id="IPR007219">
    <property type="entry name" value="XnlR_reg_dom"/>
</dbReference>
<dbReference type="CDD" id="cd00067">
    <property type="entry name" value="GAL4"/>
    <property type="match status" value="1"/>
</dbReference>
<feature type="region of interest" description="Disordered" evidence="6">
    <location>
        <begin position="1"/>
        <end position="22"/>
    </location>
</feature>
<dbReference type="RefSeq" id="XP_062792905.1">
    <property type="nucleotide sequence ID" value="XM_062936854.1"/>
</dbReference>
<evidence type="ECO:0000256" key="1">
    <source>
        <dbReference type="ARBA" id="ARBA00022723"/>
    </source>
</evidence>
<evidence type="ECO:0000256" key="5">
    <source>
        <dbReference type="ARBA" id="ARBA00023242"/>
    </source>
</evidence>
<accession>A0ABZ1D441</accession>
<dbReference type="InterPro" id="IPR001138">
    <property type="entry name" value="Zn2Cys6_DnaBD"/>
</dbReference>
<dbReference type="PANTHER" id="PTHR31668:SF26">
    <property type="entry name" value="GLUCOSE TRANSPORT TRANSCRIPTION REGULATOR RGT1-RELATED"/>
    <property type="match status" value="1"/>
</dbReference>
<gene>
    <name evidence="8" type="ORF">IL334_005140</name>
</gene>
<feature type="compositionally biased region" description="Polar residues" evidence="6">
    <location>
        <begin position="108"/>
        <end position="126"/>
    </location>
</feature>
<dbReference type="PANTHER" id="PTHR31668">
    <property type="entry name" value="GLUCOSE TRANSPORT TRANSCRIPTION REGULATOR RGT1-RELATED-RELATED"/>
    <property type="match status" value="1"/>
</dbReference>
<organism evidence="8 9">
    <name type="scientific">Kwoniella shivajii</name>
    <dbReference type="NCBI Taxonomy" id="564305"/>
    <lineage>
        <taxon>Eukaryota</taxon>
        <taxon>Fungi</taxon>
        <taxon>Dikarya</taxon>
        <taxon>Basidiomycota</taxon>
        <taxon>Agaricomycotina</taxon>
        <taxon>Tremellomycetes</taxon>
        <taxon>Tremellales</taxon>
        <taxon>Cryptococcaceae</taxon>
        <taxon>Kwoniella</taxon>
    </lineage>
</organism>
<sequence>MLSHKEPSISSTPAASSGQRSISPCNVLHIASDENRSINAARRPRNRRACDACRTKRLRCEYDAQREVCQRCSRLSIECQMLRPAPADQRLRAKRVRRRGATSRRVSESASLSDETDSEIASQSQGLEPRYLGSTSLSGLAALALELFPPSTRPNLNELDDQYSHFRITMCSGEEAVLIGRGASAATKRRPTAGSRTRGNEDAHFDGFGESIAGSVESEAVLLSHLPYAPWQPSPVSLGNVQVLLLLSLSAEMHYGSNDSSGGLSWLRVGMGIRMAQDIGLHREITSQSIPSQQLNRRRRVWAACVIADRWYAISFGRPMAINLLDSDTLEPSMYGDNARKDGTSRDTPFQVHTELAKLSILLGRVIRYAYSPFGMDLCTDDQLHDITDDLQNWRSGLAPSLELGSTRESSHAGLVNLLATCVELRAFLRPIKPIPVTVIYRPTRAQWDNVVARSGQAISWAAREGAYYLDTWFPVMYSLTWCFIVQLHAYVETKNEATLLLIQTKVVALVSILSSAAARLSEAPEEQAFHVFGSESSSISDTEDAAQLLPPYACDSSLQFSNNDFSSLSQLLPAFDEDMSVLNQFFFGSQNDWSYRGDTESLGEDILPGGQ</sequence>
<evidence type="ECO:0000259" key="7">
    <source>
        <dbReference type="PROSITE" id="PS50048"/>
    </source>
</evidence>
<evidence type="ECO:0000313" key="9">
    <source>
        <dbReference type="Proteomes" id="UP001329825"/>
    </source>
</evidence>
<keyword evidence="9" id="KW-1185">Reference proteome</keyword>
<dbReference type="CDD" id="cd12148">
    <property type="entry name" value="fungal_TF_MHR"/>
    <property type="match status" value="1"/>
</dbReference>
<dbReference type="SMART" id="SM00906">
    <property type="entry name" value="Fungal_trans"/>
    <property type="match status" value="1"/>
</dbReference>
<dbReference type="Pfam" id="PF00172">
    <property type="entry name" value="Zn_clus"/>
    <property type="match status" value="1"/>
</dbReference>
<dbReference type="GeneID" id="87957271"/>
<feature type="region of interest" description="Disordered" evidence="6">
    <location>
        <begin position="93"/>
        <end position="127"/>
    </location>
</feature>
<dbReference type="Pfam" id="PF04082">
    <property type="entry name" value="Fungal_trans"/>
    <property type="match status" value="1"/>
</dbReference>
<keyword evidence="3" id="KW-0238">DNA-binding</keyword>
<dbReference type="SMART" id="SM00066">
    <property type="entry name" value="GAL4"/>
    <property type="match status" value="1"/>
</dbReference>
<evidence type="ECO:0000256" key="6">
    <source>
        <dbReference type="SAM" id="MobiDB-lite"/>
    </source>
</evidence>
<dbReference type="InterPro" id="IPR036864">
    <property type="entry name" value="Zn2-C6_fun-type_DNA-bd_sf"/>
</dbReference>
<evidence type="ECO:0000256" key="2">
    <source>
        <dbReference type="ARBA" id="ARBA00023015"/>
    </source>
</evidence>
<keyword evidence="5" id="KW-0539">Nucleus</keyword>
<dbReference type="Gene3D" id="4.10.240.10">
    <property type="entry name" value="Zn(2)-C6 fungal-type DNA-binding domain"/>
    <property type="match status" value="1"/>
</dbReference>
<dbReference type="EMBL" id="CP141887">
    <property type="protein sequence ID" value="WRT68165.1"/>
    <property type="molecule type" value="Genomic_DNA"/>
</dbReference>
<evidence type="ECO:0000256" key="4">
    <source>
        <dbReference type="ARBA" id="ARBA00023163"/>
    </source>
</evidence>
<dbReference type="SUPFAM" id="SSF57701">
    <property type="entry name" value="Zn2/Cys6 DNA-binding domain"/>
    <property type="match status" value="1"/>
</dbReference>
<dbReference type="PROSITE" id="PS50048">
    <property type="entry name" value="ZN2_CY6_FUNGAL_2"/>
    <property type="match status" value="1"/>
</dbReference>
<reference evidence="8 9" key="1">
    <citation type="submission" date="2024-01" db="EMBL/GenBank/DDBJ databases">
        <title>Comparative genomics of Cryptococcus and Kwoniella reveals pathogenesis evolution and contrasting modes of karyotype evolution via chromosome fusion or intercentromeric recombination.</title>
        <authorList>
            <person name="Coelho M.A."/>
            <person name="David-Palma M."/>
            <person name="Shea T."/>
            <person name="Bowers K."/>
            <person name="McGinley-Smith S."/>
            <person name="Mohammad A.W."/>
            <person name="Gnirke A."/>
            <person name="Yurkov A.M."/>
            <person name="Nowrousian M."/>
            <person name="Sun S."/>
            <person name="Cuomo C.A."/>
            <person name="Heitman J."/>
        </authorList>
    </citation>
    <scope>NUCLEOTIDE SEQUENCE [LARGE SCALE GENOMIC DNA]</scope>
    <source>
        <strain evidence="8">CBS 11374</strain>
    </source>
</reference>
<feature type="domain" description="Zn(2)-C6 fungal-type" evidence="7">
    <location>
        <begin position="49"/>
        <end position="81"/>
    </location>
</feature>
<protein>
    <recommendedName>
        <fullName evidence="7">Zn(2)-C6 fungal-type domain-containing protein</fullName>
    </recommendedName>
</protein>
<keyword evidence="1" id="KW-0479">Metal-binding</keyword>
<dbReference type="PROSITE" id="PS00463">
    <property type="entry name" value="ZN2_CY6_FUNGAL_1"/>
    <property type="match status" value="1"/>
</dbReference>
<proteinExistence type="predicted"/>
<dbReference type="InterPro" id="IPR050797">
    <property type="entry name" value="Carb_Metab_Trans_Reg"/>
</dbReference>
<evidence type="ECO:0000313" key="8">
    <source>
        <dbReference type="EMBL" id="WRT68165.1"/>
    </source>
</evidence>
<keyword evidence="4" id="KW-0804">Transcription</keyword>
<keyword evidence="2" id="KW-0805">Transcription regulation</keyword>
<dbReference type="Proteomes" id="UP001329825">
    <property type="component" value="Chromosome 7"/>
</dbReference>
<name>A0ABZ1D441_9TREE</name>
<feature type="compositionally biased region" description="Polar residues" evidence="6">
    <location>
        <begin position="8"/>
        <end position="22"/>
    </location>
</feature>
<feature type="compositionally biased region" description="Basic residues" evidence="6">
    <location>
        <begin position="93"/>
        <end position="102"/>
    </location>
</feature>